<reference evidence="2 3" key="1">
    <citation type="submission" date="2024-09" db="EMBL/GenBank/DDBJ databases">
        <authorList>
            <person name="Makale K.P.P."/>
            <person name="Makhzoum A."/>
            <person name="Rantong G."/>
            <person name="Rahube T.O."/>
        </authorList>
    </citation>
    <scope>NUCLEOTIDE SEQUENCE [LARGE SCALE GENOMIC DNA]</scope>
    <source>
        <strain evidence="2 3">KM_D13</strain>
    </source>
</reference>
<evidence type="ECO:0000313" key="3">
    <source>
        <dbReference type="Proteomes" id="UP001575622"/>
    </source>
</evidence>
<comment type="caution">
    <text evidence="2">The sequence shown here is derived from an EMBL/GenBank/DDBJ whole genome shotgun (WGS) entry which is preliminary data.</text>
</comment>
<dbReference type="Gene3D" id="3.40.710.10">
    <property type="entry name" value="DD-peptidase/beta-lactamase superfamily"/>
    <property type="match status" value="2"/>
</dbReference>
<dbReference type="RefSeq" id="WP_373952583.1">
    <property type="nucleotide sequence ID" value="NZ_JBHDLN010000007.1"/>
</dbReference>
<sequence length="727" mass="78910">MKSFIIQKGTALTLTAILAGTLVFPAYGSLHAANVVHVAQAAVKTPTQQAIDKAANTDNIPGVIVTVKKGDASWSYASGEANIEKNHKVDADSTFRIGSTSKSFVATVALQLAGEKKLSLDDTVEKWLPGLVKGNGFDGNNIKIRQLLNHTSGIPDYLTPEFKTNLLANPGESYTAEQLIARGLELKPVTGWQYSNTNTVIMGLIIQKVTGETYAEQIKKRIIEPLHLKGTFLPGSSTDIPKKHARGYLNTGDKLVDITVLNPSFTNAAGEMISTGEDITTFFRALLGGKLLTPEMKKEMLTSTADSPLGRYGLGIHGTKLPDGTIVWGHGGGIPGFTNFAGGTEDGQHVISININVLSDAEKHINNILASEFAIEPQKEHTEKEKKSKHREEVKRVMDEVTFKKVPSVIAGGLQDGERWSYATGTASFEVPRPVQPDFSFRIGSITKAFTAAVVLQLAEEKQLNLDDTVEKWLPGVVKGNGYDGNKITIRQLLNHTSGIASYTDNDMRDITIPQNPFRYYTVDELIGLALAKPPVYAPGEGWNYSNTNTVLAGQIIQKATGDTYAEQIRKRFIEPLGMTETFVMESSHDIPGNHATGYNLDRSGRLYDLTEINQSWANAAGDMVSSVKDLTTFFSALLGGKLLNEEMMKQMTTTVDSPLGKFGLGIYEGKTPDGQSYWGHAGGTFGFESRAFGSLDGKHIMVTSINAVGPDVNPAHDKILNKEFGR</sequence>
<organism evidence="2 3">
    <name type="scientific">Paenibacillus oleatilyticus</name>
    <dbReference type="NCBI Taxonomy" id="2594886"/>
    <lineage>
        <taxon>Bacteria</taxon>
        <taxon>Bacillati</taxon>
        <taxon>Bacillota</taxon>
        <taxon>Bacilli</taxon>
        <taxon>Bacillales</taxon>
        <taxon>Paenibacillaceae</taxon>
        <taxon>Paenibacillus</taxon>
    </lineage>
</organism>
<dbReference type="SUPFAM" id="SSF56601">
    <property type="entry name" value="beta-lactamase/transpeptidase-like"/>
    <property type="match status" value="2"/>
</dbReference>
<dbReference type="InterPro" id="IPR012338">
    <property type="entry name" value="Beta-lactam/transpept-like"/>
</dbReference>
<keyword evidence="3" id="KW-1185">Reference proteome</keyword>
<accession>A0ABV4V2G3</accession>
<keyword evidence="2" id="KW-0378">Hydrolase</keyword>
<feature type="domain" description="Beta-lactamase-related" evidence="1">
    <location>
        <begin position="404"/>
        <end position="718"/>
    </location>
</feature>
<dbReference type="EMBL" id="JBHDLN010000007">
    <property type="protein sequence ID" value="MFB0843597.1"/>
    <property type="molecule type" value="Genomic_DNA"/>
</dbReference>
<dbReference type="PANTHER" id="PTHR46825:SF7">
    <property type="entry name" value="D-ALANYL-D-ALANINE CARBOXYPEPTIDASE"/>
    <property type="match status" value="1"/>
</dbReference>
<gene>
    <name evidence="2" type="ORF">ACEU3E_15560</name>
</gene>
<protein>
    <submittedName>
        <fullName evidence="2">Serine hydrolase domain-containing protein</fullName>
        <ecNumber evidence="2">3.-.-.-</ecNumber>
    </submittedName>
</protein>
<feature type="domain" description="Beta-lactamase-related" evidence="1">
    <location>
        <begin position="49"/>
        <end position="360"/>
    </location>
</feature>
<evidence type="ECO:0000259" key="1">
    <source>
        <dbReference type="Pfam" id="PF00144"/>
    </source>
</evidence>
<name>A0ABV4V2G3_9BACL</name>
<evidence type="ECO:0000313" key="2">
    <source>
        <dbReference type="EMBL" id="MFB0843597.1"/>
    </source>
</evidence>
<dbReference type="EC" id="3.-.-.-" evidence="2"/>
<dbReference type="Proteomes" id="UP001575622">
    <property type="component" value="Unassembled WGS sequence"/>
</dbReference>
<proteinExistence type="predicted"/>
<dbReference type="GO" id="GO:0016787">
    <property type="term" value="F:hydrolase activity"/>
    <property type="evidence" value="ECO:0007669"/>
    <property type="project" value="UniProtKB-KW"/>
</dbReference>
<dbReference type="InterPro" id="IPR050491">
    <property type="entry name" value="AmpC-like"/>
</dbReference>
<dbReference type="PANTHER" id="PTHR46825">
    <property type="entry name" value="D-ALANYL-D-ALANINE-CARBOXYPEPTIDASE/ENDOPEPTIDASE AMPH"/>
    <property type="match status" value="1"/>
</dbReference>
<dbReference type="InterPro" id="IPR001466">
    <property type="entry name" value="Beta-lactam-related"/>
</dbReference>
<dbReference type="Pfam" id="PF00144">
    <property type="entry name" value="Beta-lactamase"/>
    <property type="match status" value="2"/>
</dbReference>